<dbReference type="Pfam" id="PF13699">
    <property type="entry name" value="eCIS_core"/>
    <property type="match status" value="1"/>
</dbReference>
<feature type="compositionally biased region" description="Basic and acidic residues" evidence="1">
    <location>
        <begin position="209"/>
        <end position="218"/>
    </location>
</feature>
<reference evidence="4" key="1">
    <citation type="journal article" date="2019" name="Int. J. Syst. Evol. Microbiol.">
        <title>The Global Catalogue of Microorganisms (GCM) 10K type strain sequencing project: providing services to taxonomists for standard genome sequencing and annotation.</title>
        <authorList>
            <consortium name="The Broad Institute Genomics Platform"/>
            <consortium name="The Broad Institute Genome Sequencing Center for Infectious Disease"/>
            <person name="Wu L."/>
            <person name="Ma J."/>
        </authorList>
    </citation>
    <scope>NUCLEOTIDE SEQUENCE [LARGE SCALE GENOMIC DNA]</scope>
    <source>
        <strain evidence="4">JCM 4805</strain>
    </source>
</reference>
<evidence type="ECO:0000259" key="2">
    <source>
        <dbReference type="Pfam" id="PF13699"/>
    </source>
</evidence>
<dbReference type="EMBL" id="BAAABY010000009">
    <property type="protein sequence ID" value="GAA0451738.1"/>
    <property type="molecule type" value="Genomic_DNA"/>
</dbReference>
<evidence type="ECO:0000256" key="1">
    <source>
        <dbReference type="SAM" id="MobiDB-lite"/>
    </source>
</evidence>
<feature type="region of interest" description="Disordered" evidence="1">
    <location>
        <begin position="61"/>
        <end position="83"/>
    </location>
</feature>
<organism evidence="3 4">
    <name type="scientific">Streptomyces olivaceiscleroticus</name>
    <dbReference type="NCBI Taxonomy" id="68245"/>
    <lineage>
        <taxon>Bacteria</taxon>
        <taxon>Bacillati</taxon>
        <taxon>Actinomycetota</taxon>
        <taxon>Actinomycetes</taxon>
        <taxon>Kitasatosporales</taxon>
        <taxon>Streptomycetaceae</taxon>
        <taxon>Streptomyces</taxon>
    </lineage>
</organism>
<gene>
    <name evidence="3" type="ORF">GCM10010361_14780</name>
</gene>
<evidence type="ECO:0000313" key="4">
    <source>
        <dbReference type="Proteomes" id="UP001500909"/>
    </source>
</evidence>
<dbReference type="RefSeq" id="WP_346093919.1">
    <property type="nucleotide sequence ID" value="NZ_BAAABY010000009.1"/>
</dbReference>
<feature type="compositionally biased region" description="Basic and acidic residues" evidence="1">
    <location>
        <begin position="1"/>
        <end position="16"/>
    </location>
</feature>
<feature type="compositionally biased region" description="Basic and acidic residues" evidence="1">
    <location>
        <begin position="182"/>
        <end position="192"/>
    </location>
</feature>
<dbReference type="Gene3D" id="3.90.175.10">
    <property type="entry name" value="Diphtheria Toxin, domain 1"/>
    <property type="match status" value="1"/>
</dbReference>
<keyword evidence="4" id="KW-1185">Reference proteome</keyword>
<protein>
    <recommendedName>
        <fullName evidence="2">eCIS core domain-containing protein</fullName>
    </recommendedName>
</protein>
<feature type="region of interest" description="Disordered" evidence="1">
    <location>
        <begin position="167"/>
        <end position="233"/>
    </location>
</feature>
<feature type="region of interest" description="Disordered" evidence="1">
    <location>
        <begin position="1"/>
        <end position="34"/>
    </location>
</feature>
<accession>A0ABP3JJ29</accession>
<evidence type="ECO:0000313" key="3">
    <source>
        <dbReference type="EMBL" id="GAA0451738.1"/>
    </source>
</evidence>
<proteinExistence type="predicted"/>
<dbReference type="Proteomes" id="UP001500909">
    <property type="component" value="Unassembled WGS sequence"/>
</dbReference>
<comment type="caution">
    <text evidence="3">The sequence shown here is derived from an EMBL/GenBank/DDBJ whole genome shotgun (WGS) entry which is preliminary data.</text>
</comment>
<feature type="domain" description="eCIS core" evidence="2">
    <location>
        <begin position="96"/>
        <end position="167"/>
    </location>
</feature>
<dbReference type="InterPro" id="IPR025295">
    <property type="entry name" value="eCIS_core_dom"/>
</dbReference>
<name>A0ABP3JJ29_9ACTN</name>
<sequence>MHDRDNAKPTVTDKSRAAARTPALDAPTPQLAPTSPQSLLALQRTAGNAAVVQMLRQTAHLQEQHQHGAGCGHQATGQPSVQRSAVHDVLRSGGRPLSGTTRADMEARLGADFSDVRIHDDSAAKASAAEVGARAYTSGNHVVIGDGGADRHTLAHELTHVIQQRQGPVAGADNGAGLKVSDPSDRFEREAEANATLALSRPAPMPATGHDHGHEHGPGHAAPAGAQVQRAEGDEPQLSINRGSMNEGTYVYKGGAIKAADFATVAKAQAGRRGDDWHACYFGSEVNVSLGYMVPTDDQIEEHMASGKRQMPDIGLTLLAARLTKSLTVLDITGPAADSETMSGAAKASLIKQQLGIPEGTTLMEWAAAKQCVVRMNSAQNATSKEIIVPWALVTKYFEAVTASEQPTWNGRDMKYEGGSHTP</sequence>